<sequence length="300" mass="33628">MGHNGVSVPVIYVVLVQEQAYYSKEIYWLECVYKCCRSTTCRLYHRLLSFVCLYSSFILLKMTQKLMIASVLVTVTMASFIPPYYGSGHHHDHDHGGHHRGFYDEHERDHDLYDKHYGDYDAEHGGHEEGHLHEKYGHDDGHKGHHESAYDDHGHSEGGSYYDKDAASGHKQESYEDGAKHASDVDGIKKFSYFAAGSGPEGEYQKGYYGSVGYEDSKHDSKYTAGGSGSGFKKGHDDHGSEHHDDHSDHEKAAAARSGYGDHYKSGHYGKMKEGHGSMNQHNGWKNSGYESEHGSHGSH</sequence>
<keyword evidence="2" id="KW-1185">Reference proteome</keyword>
<feature type="compositionally biased region" description="Basic and acidic residues" evidence="1">
    <location>
        <begin position="291"/>
        <end position="300"/>
    </location>
</feature>
<protein>
    <submittedName>
        <fullName evidence="3">Histidine-rich glycoprotein-like</fullName>
    </submittedName>
</protein>
<feature type="region of interest" description="Disordered" evidence="1">
    <location>
        <begin position="123"/>
        <end position="181"/>
    </location>
</feature>
<evidence type="ECO:0000256" key="1">
    <source>
        <dbReference type="SAM" id="MobiDB-lite"/>
    </source>
</evidence>
<feature type="compositionally biased region" description="Basic and acidic residues" evidence="1">
    <location>
        <begin position="234"/>
        <end position="276"/>
    </location>
</feature>
<organism evidence="2 3">
    <name type="scientific">Haemonchus contortus</name>
    <name type="common">Barber pole worm</name>
    <dbReference type="NCBI Taxonomy" id="6289"/>
    <lineage>
        <taxon>Eukaryota</taxon>
        <taxon>Metazoa</taxon>
        <taxon>Ecdysozoa</taxon>
        <taxon>Nematoda</taxon>
        <taxon>Chromadorea</taxon>
        <taxon>Rhabditida</taxon>
        <taxon>Rhabditina</taxon>
        <taxon>Rhabditomorpha</taxon>
        <taxon>Strongyloidea</taxon>
        <taxon>Trichostrongylidae</taxon>
        <taxon>Haemonchus</taxon>
    </lineage>
</organism>
<feature type="region of interest" description="Disordered" evidence="1">
    <location>
        <begin position="220"/>
        <end position="300"/>
    </location>
</feature>
<accession>A0A7I4YYP9</accession>
<dbReference type="AlphaFoldDB" id="A0A7I4YYP9"/>
<dbReference type="Proteomes" id="UP000025227">
    <property type="component" value="Unplaced"/>
</dbReference>
<dbReference type="OrthoDB" id="5867675at2759"/>
<dbReference type="WBParaSite" id="HCON_00158780-00001">
    <property type="protein sequence ID" value="HCON_00158780-00001"/>
    <property type="gene ID" value="HCON_00158780"/>
</dbReference>
<proteinExistence type="predicted"/>
<evidence type="ECO:0000313" key="2">
    <source>
        <dbReference type="Proteomes" id="UP000025227"/>
    </source>
</evidence>
<reference evidence="3" key="1">
    <citation type="submission" date="2020-12" db="UniProtKB">
        <authorList>
            <consortium name="WormBaseParasite"/>
        </authorList>
    </citation>
    <scope>IDENTIFICATION</scope>
    <source>
        <strain evidence="3">MHco3</strain>
    </source>
</reference>
<name>A0A7I4YYP9_HAECO</name>
<evidence type="ECO:0000313" key="3">
    <source>
        <dbReference type="WBParaSite" id="HCON_00158780-00001"/>
    </source>
</evidence>